<sequence length="97" mass="10667">MAVSKYDSYCEGEIWSGWRTLKNGGRFKFDGSWYTQPGGKDGDRVYVSRSNFFDGLVIRRGTPESLEVANVIGVSRGLGARDPVREPSGIGFIGTVE</sequence>
<accession>A0A0F9XWC0</accession>
<name>A0A0F9XWC0_9ZZZZ</name>
<reference evidence="1" key="1">
    <citation type="journal article" date="2015" name="Nature">
        <title>Complex archaea that bridge the gap between prokaryotes and eukaryotes.</title>
        <authorList>
            <person name="Spang A."/>
            <person name="Saw J.H."/>
            <person name="Jorgensen S.L."/>
            <person name="Zaremba-Niedzwiedzka K."/>
            <person name="Martijn J."/>
            <person name="Lind A.E."/>
            <person name="van Eijk R."/>
            <person name="Schleper C."/>
            <person name="Guy L."/>
            <person name="Ettema T.J."/>
        </authorList>
    </citation>
    <scope>NUCLEOTIDE SEQUENCE</scope>
</reference>
<organism evidence="1">
    <name type="scientific">marine sediment metagenome</name>
    <dbReference type="NCBI Taxonomy" id="412755"/>
    <lineage>
        <taxon>unclassified sequences</taxon>
        <taxon>metagenomes</taxon>
        <taxon>ecological metagenomes</taxon>
    </lineage>
</organism>
<dbReference type="AlphaFoldDB" id="A0A0F9XWC0"/>
<protein>
    <submittedName>
        <fullName evidence="1">Uncharacterized protein</fullName>
    </submittedName>
</protein>
<dbReference type="EMBL" id="LAZR01000062">
    <property type="protein sequence ID" value="KKN96683.1"/>
    <property type="molecule type" value="Genomic_DNA"/>
</dbReference>
<comment type="caution">
    <text evidence="1">The sequence shown here is derived from an EMBL/GenBank/DDBJ whole genome shotgun (WGS) entry which is preliminary data.</text>
</comment>
<gene>
    <name evidence="1" type="ORF">LCGC14_0163270</name>
</gene>
<proteinExistence type="predicted"/>
<evidence type="ECO:0000313" key="1">
    <source>
        <dbReference type="EMBL" id="KKN96683.1"/>
    </source>
</evidence>